<sequence>MASALRWPHLATRHPRLAIRMGRQARRIVCWRWRFAQFAKNLGWQLE</sequence>
<reference evidence="1" key="2">
    <citation type="journal article" date="2015" name="Data Brief">
        <title>Shoot transcriptome of the giant reed, Arundo donax.</title>
        <authorList>
            <person name="Barrero R.A."/>
            <person name="Guerrero F.D."/>
            <person name="Moolhuijzen P."/>
            <person name="Goolsby J.A."/>
            <person name="Tidwell J."/>
            <person name="Bellgard S.E."/>
            <person name="Bellgard M.I."/>
        </authorList>
    </citation>
    <scope>NUCLEOTIDE SEQUENCE</scope>
    <source>
        <tissue evidence="1">Shoot tissue taken approximately 20 cm above the soil surface</tissue>
    </source>
</reference>
<protein>
    <submittedName>
        <fullName evidence="1">Uncharacterized protein</fullName>
    </submittedName>
</protein>
<organism evidence="1">
    <name type="scientific">Arundo donax</name>
    <name type="common">Giant reed</name>
    <name type="synonym">Donax arundinaceus</name>
    <dbReference type="NCBI Taxonomy" id="35708"/>
    <lineage>
        <taxon>Eukaryota</taxon>
        <taxon>Viridiplantae</taxon>
        <taxon>Streptophyta</taxon>
        <taxon>Embryophyta</taxon>
        <taxon>Tracheophyta</taxon>
        <taxon>Spermatophyta</taxon>
        <taxon>Magnoliopsida</taxon>
        <taxon>Liliopsida</taxon>
        <taxon>Poales</taxon>
        <taxon>Poaceae</taxon>
        <taxon>PACMAD clade</taxon>
        <taxon>Arundinoideae</taxon>
        <taxon>Arundineae</taxon>
        <taxon>Arundo</taxon>
    </lineage>
</organism>
<proteinExistence type="predicted"/>
<evidence type="ECO:0000313" key="1">
    <source>
        <dbReference type="EMBL" id="JAD36812.1"/>
    </source>
</evidence>
<dbReference type="EMBL" id="GBRH01261083">
    <property type="protein sequence ID" value="JAD36812.1"/>
    <property type="molecule type" value="Transcribed_RNA"/>
</dbReference>
<reference evidence="1" key="1">
    <citation type="submission" date="2014-09" db="EMBL/GenBank/DDBJ databases">
        <authorList>
            <person name="Magalhaes I.L.F."/>
            <person name="Oliveira U."/>
            <person name="Santos F.R."/>
            <person name="Vidigal T.H.D.A."/>
            <person name="Brescovit A.D."/>
            <person name="Santos A.J."/>
        </authorList>
    </citation>
    <scope>NUCLEOTIDE SEQUENCE</scope>
    <source>
        <tissue evidence="1">Shoot tissue taken approximately 20 cm above the soil surface</tissue>
    </source>
</reference>
<accession>A0A0A9SUK6</accession>
<dbReference type="AlphaFoldDB" id="A0A0A9SUK6"/>
<name>A0A0A9SUK6_ARUDO</name>